<dbReference type="InParanoid" id="C4VBJ9"/>
<reference evidence="3" key="1">
    <citation type="journal article" date="2009" name="PLoS Pathog.">
        <title>Genomic analyses of the microsporidian Nosema ceranae, an emergent pathogen of honey bees.</title>
        <authorList>
            <person name="Cornman R.S."/>
            <person name="Chen Y.P."/>
            <person name="Schatz M.C."/>
            <person name="Street C."/>
            <person name="Zhao Y."/>
            <person name="Desany B."/>
            <person name="Egholm M."/>
            <person name="Hutchison S."/>
            <person name="Pettis J.S."/>
            <person name="Lipkin W.I."/>
            <person name="Evans J.D."/>
        </authorList>
    </citation>
    <scope>NUCLEOTIDE SEQUENCE [LARGE SCALE GENOMIC DNA]</scope>
    <source>
        <strain evidence="3">BRL01</strain>
    </source>
</reference>
<dbReference type="Proteomes" id="UP000009082">
    <property type="component" value="Unassembled WGS sequence"/>
</dbReference>
<dbReference type="PANTHER" id="PTHR47326:SF1">
    <property type="entry name" value="HTH PSQ-TYPE DOMAIN-CONTAINING PROTEIN"/>
    <property type="match status" value="1"/>
</dbReference>
<organism evidence="3">
    <name type="scientific">Vairimorpha ceranae (strain BRL01)</name>
    <name type="common">Microsporidian parasite</name>
    <name type="synonym">Nosema ceranae</name>
    <dbReference type="NCBI Taxonomy" id="578460"/>
    <lineage>
        <taxon>Eukaryota</taxon>
        <taxon>Fungi</taxon>
        <taxon>Fungi incertae sedis</taxon>
        <taxon>Microsporidia</taxon>
        <taxon>Nosematidae</taxon>
        <taxon>Vairimorpha</taxon>
    </lineage>
</organism>
<dbReference type="Gene3D" id="3.30.420.10">
    <property type="entry name" value="Ribonuclease H-like superfamily/Ribonuclease H"/>
    <property type="match status" value="1"/>
</dbReference>
<dbReference type="EMBL" id="ACOL01000601">
    <property type="protein sequence ID" value="EEQ81403.1"/>
    <property type="molecule type" value="Genomic_DNA"/>
</dbReference>
<dbReference type="VEuPathDB" id="MicrosporidiaDB:NCER_102174"/>
<dbReference type="PANTHER" id="PTHR47326">
    <property type="entry name" value="TRANSPOSABLE ELEMENT TC3 TRANSPOSASE-LIKE PROTEIN"/>
    <property type="match status" value="1"/>
</dbReference>
<dbReference type="Pfam" id="PF13358">
    <property type="entry name" value="DDE_3"/>
    <property type="match status" value="1"/>
</dbReference>
<evidence type="ECO:0000313" key="2">
    <source>
        <dbReference type="EMBL" id="EEQ81403.1"/>
    </source>
</evidence>
<dbReference type="STRING" id="578460.C4VBJ9"/>
<dbReference type="InterPro" id="IPR038717">
    <property type="entry name" value="Tc1-like_DDE_dom"/>
</dbReference>
<evidence type="ECO:0000313" key="3">
    <source>
        <dbReference type="Proteomes" id="UP000009082"/>
    </source>
</evidence>
<dbReference type="GO" id="GO:0003676">
    <property type="term" value="F:nucleic acid binding"/>
    <property type="evidence" value="ECO:0007669"/>
    <property type="project" value="InterPro"/>
</dbReference>
<dbReference type="OrthoDB" id="2193888at2759"/>
<evidence type="ECO:0000259" key="1">
    <source>
        <dbReference type="Pfam" id="PF13358"/>
    </source>
</evidence>
<name>C4VBJ9_VAIC1</name>
<dbReference type="OMA" id="IMDQHVY"/>
<dbReference type="AlphaFoldDB" id="C4VBJ9"/>
<feature type="domain" description="Tc1-like transposase DDE" evidence="1">
    <location>
        <begin position="13"/>
        <end position="108"/>
    </location>
</feature>
<dbReference type="InterPro" id="IPR036397">
    <property type="entry name" value="RNaseH_sf"/>
</dbReference>
<gene>
    <name evidence="2" type="ORF">NCER_102174</name>
</gene>
<sequence>MIWACSLSADVENICIIDGLMNSEIYFRIIDTHLAPSVKKIKLKNYILQQDNDPKHTINCTRDHLSDKKILTSDWPAQSPDMNPIENLWYILKVEIEKGKPKNIKELKKCVKEEWNKIDLDACKKFLKSMNSRCNELLKVKGGHTKFLIKIFLFCHIIFYLTN</sequence>
<proteinExistence type="predicted"/>
<dbReference type="KEGG" id="nce:NCER_102174"/>
<protein>
    <recommendedName>
        <fullName evidence="1">Tc1-like transposase DDE domain-containing protein</fullName>
    </recommendedName>
</protein>
<accession>C4VBJ9</accession>
<dbReference type="HOGENOM" id="CLU_033666_12_0_1"/>